<organism evidence="2 3">
    <name type="scientific">Alkaliphilus serpentinus</name>
    <dbReference type="NCBI Taxonomy" id="1482731"/>
    <lineage>
        <taxon>Bacteria</taxon>
        <taxon>Bacillati</taxon>
        <taxon>Bacillota</taxon>
        <taxon>Clostridia</taxon>
        <taxon>Peptostreptococcales</taxon>
        <taxon>Natronincolaceae</taxon>
        <taxon>Alkaliphilus</taxon>
    </lineage>
</organism>
<reference evidence="2 3" key="1">
    <citation type="submission" date="2019-10" db="EMBL/GenBank/DDBJ databases">
        <title>Alkaliphilus serpentinus sp. nov. and Alkaliphilus pronyensis sp. nov., two novel anaerobic alkaliphilic species isolated from the serpentinized-hosted hydrothermal field of the Prony Bay (New Caledonia).</title>
        <authorList>
            <person name="Postec A."/>
        </authorList>
    </citation>
    <scope>NUCLEOTIDE SEQUENCE [LARGE SCALE GENOMIC DNA]</scope>
    <source>
        <strain evidence="2 3">LacT</strain>
    </source>
</reference>
<evidence type="ECO:0000313" key="2">
    <source>
        <dbReference type="EMBL" id="KAB3532180.1"/>
    </source>
</evidence>
<evidence type="ECO:0008006" key="4">
    <source>
        <dbReference type="Google" id="ProtNLM"/>
    </source>
</evidence>
<dbReference type="Proteomes" id="UP000465601">
    <property type="component" value="Unassembled WGS sequence"/>
</dbReference>
<accession>A0A833M894</accession>
<sequence>MIKKVFICSAIVFIGLGISSVTAYGTDTVPVASFQVVTPDEDITTSNNSVMLEFIAPEGTKVIIQVYYNNSVVKNEETFTASADAIEVEIGALEIGMAEVKLKERRNKIEITAIYPDGTEKTVVRMINVEDLKYEPKLPAKLLPENRINPLTK</sequence>
<evidence type="ECO:0000313" key="3">
    <source>
        <dbReference type="Proteomes" id="UP000465601"/>
    </source>
</evidence>
<feature type="signal peptide" evidence="1">
    <location>
        <begin position="1"/>
        <end position="23"/>
    </location>
</feature>
<feature type="chain" id="PRO_5032546158" description="Cohesin domain-containing protein" evidence="1">
    <location>
        <begin position="24"/>
        <end position="153"/>
    </location>
</feature>
<name>A0A833M894_9FIRM</name>
<keyword evidence="1" id="KW-0732">Signal</keyword>
<dbReference type="RefSeq" id="WP_151864816.1">
    <property type="nucleotide sequence ID" value="NZ_WBZB01000010.1"/>
</dbReference>
<dbReference type="OrthoDB" id="1953894at2"/>
<proteinExistence type="predicted"/>
<evidence type="ECO:0000256" key="1">
    <source>
        <dbReference type="SAM" id="SignalP"/>
    </source>
</evidence>
<protein>
    <recommendedName>
        <fullName evidence="4">Cohesin domain-containing protein</fullName>
    </recommendedName>
</protein>
<comment type="caution">
    <text evidence="2">The sequence shown here is derived from an EMBL/GenBank/DDBJ whole genome shotgun (WGS) entry which is preliminary data.</text>
</comment>
<keyword evidence="3" id="KW-1185">Reference proteome</keyword>
<dbReference type="EMBL" id="WBZB01000010">
    <property type="protein sequence ID" value="KAB3532180.1"/>
    <property type="molecule type" value="Genomic_DNA"/>
</dbReference>
<dbReference type="AlphaFoldDB" id="A0A833M894"/>
<gene>
    <name evidence="2" type="ORF">F8153_02680</name>
</gene>